<dbReference type="NCBIfam" id="TIGR03706">
    <property type="entry name" value="exo_poly_only"/>
    <property type="match status" value="1"/>
</dbReference>
<sequence length="502" mass="55541">MTVPQAPLLASVDLGSNSFRLQICANNNGQLKVIDSFKQMVRFAAGLDENKILSEESQARALDCLAKFGERLSGFSPEQVRVVATNTFRVAKNINQFIPKAEAALGFPIEVIAGREEARLIYTGVVHTLPPNGDKMLVIDIGGGSTEFVIGSDLKPIHTESLPLGCVTYSLRFFRDKISAKDFQAAISAARNEIQRISKMMRKTSWDFAIGTSGSAKSIRDVLAAEYPQPADITYEGMKKLAERIVAGGSVKKAKFENLKAERVEVFAGGLAVMMAAFEELGIQKMTVTEAALRDGVFYDLIGRQLNEDMREQTTAEFQKRYHVSLNQADRVAETAQKFMESLCLARNVPVQDLATWQQFLSWAGRLHEIGTDIAHTGYHKHSAYILENADMPGFSRKEQSMVSQLVLGHRGDVKKMTDIVGRNEMQWYAILSLRLAALFCRARTRLALPALMQLRSDSAGAGFVLRIDGAWLEAHPLIADALAYESAQWQKTDIPFTVQAV</sequence>
<dbReference type="PIRSF" id="PIRSF001267">
    <property type="entry name" value="Pyrophosphatase_GppA_Ppx"/>
    <property type="match status" value="1"/>
</dbReference>
<evidence type="ECO:0000313" key="8">
    <source>
        <dbReference type="EMBL" id="STZ75984.1"/>
    </source>
</evidence>
<dbReference type="InterPro" id="IPR030673">
    <property type="entry name" value="PyroPPase_GppA_Ppx"/>
</dbReference>
<dbReference type="CDD" id="cd24053">
    <property type="entry name" value="ASKHA_NBD_EcPPX-GppA-like"/>
    <property type="match status" value="1"/>
</dbReference>
<dbReference type="InterPro" id="IPR048950">
    <property type="entry name" value="Ppx_GppA_C"/>
</dbReference>
<dbReference type="GO" id="GO:0004309">
    <property type="term" value="F:exopolyphosphatase activity"/>
    <property type="evidence" value="ECO:0007669"/>
    <property type="project" value="UniProtKB-EC"/>
</dbReference>
<feature type="domain" description="Ppx/GppA phosphatase N-terminal" evidence="6">
    <location>
        <begin position="24"/>
        <end position="303"/>
    </location>
</feature>
<evidence type="ECO:0000313" key="9">
    <source>
        <dbReference type="Proteomes" id="UP000254651"/>
    </source>
</evidence>
<dbReference type="AlphaFoldDB" id="A0A378UF18"/>
<dbReference type="EC" id="3.6.1.11" evidence="2"/>
<dbReference type="EMBL" id="UGQS01000001">
    <property type="protein sequence ID" value="STZ75984.1"/>
    <property type="molecule type" value="Genomic_DNA"/>
</dbReference>
<dbReference type="Pfam" id="PF02541">
    <property type="entry name" value="Ppx-GppA"/>
    <property type="match status" value="1"/>
</dbReference>
<dbReference type="SUPFAM" id="SSF109604">
    <property type="entry name" value="HD-domain/PDEase-like"/>
    <property type="match status" value="1"/>
</dbReference>
<evidence type="ECO:0000259" key="6">
    <source>
        <dbReference type="Pfam" id="PF02541"/>
    </source>
</evidence>
<evidence type="ECO:0000259" key="7">
    <source>
        <dbReference type="Pfam" id="PF21447"/>
    </source>
</evidence>
<keyword evidence="9" id="KW-1185">Reference proteome</keyword>
<dbReference type="FunFam" id="3.30.420.150:FF:000001">
    <property type="entry name" value="Guanosine-5'-triphosphate,3'-diphosphate pyrophosphatase"/>
    <property type="match status" value="1"/>
</dbReference>
<gene>
    <name evidence="8" type="primary">ppx</name>
    <name evidence="8" type="ORF">NCTC10295_00738</name>
</gene>
<protein>
    <recommendedName>
        <fullName evidence="3">Exopolyphosphatase</fullName>
        <ecNumber evidence="2">3.6.1.11</ecNumber>
    </recommendedName>
</protein>
<keyword evidence="4 8" id="KW-0378">Hydrolase</keyword>
<evidence type="ECO:0000256" key="5">
    <source>
        <dbReference type="ARBA" id="ARBA00047607"/>
    </source>
</evidence>
<dbReference type="Gene3D" id="3.30.420.40">
    <property type="match status" value="1"/>
</dbReference>
<dbReference type="Gene3D" id="1.10.3210.10">
    <property type="entry name" value="Hypothetical protein af1432"/>
    <property type="match status" value="1"/>
</dbReference>
<name>A0A378UF18_BERDE</name>
<evidence type="ECO:0000256" key="4">
    <source>
        <dbReference type="ARBA" id="ARBA00022801"/>
    </source>
</evidence>
<dbReference type="PANTHER" id="PTHR30005:SF0">
    <property type="entry name" value="RETROGRADE REGULATION PROTEIN 2"/>
    <property type="match status" value="1"/>
</dbReference>
<organism evidence="8 9">
    <name type="scientific">Bergeriella denitrificans</name>
    <name type="common">Neisseria denitrificans</name>
    <dbReference type="NCBI Taxonomy" id="494"/>
    <lineage>
        <taxon>Bacteria</taxon>
        <taxon>Pseudomonadati</taxon>
        <taxon>Pseudomonadota</taxon>
        <taxon>Betaproteobacteria</taxon>
        <taxon>Neisseriales</taxon>
        <taxon>Neisseriaceae</taxon>
        <taxon>Bergeriella</taxon>
    </lineage>
</organism>
<comment type="catalytic activity">
    <reaction evidence="5">
        <text>[phosphate](n) + H2O = [phosphate](n-1) + phosphate + H(+)</text>
        <dbReference type="Rhea" id="RHEA:21528"/>
        <dbReference type="Rhea" id="RHEA-COMP:9859"/>
        <dbReference type="Rhea" id="RHEA-COMP:14279"/>
        <dbReference type="ChEBI" id="CHEBI:15377"/>
        <dbReference type="ChEBI" id="CHEBI:15378"/>
        <dbReference type="ChEBI" id="CHEBI:16838"/>
        <dbReference type="ChEBI" id="CHEBI:43474"/>
        <dbReference type="EC" id="3.6.1.11"/>
    </reaction>
</comment>
<accession>A0A378UF18</accession>
<evidence type="ECO:0000256" key="3">
    <source>
        <dbReference type="ARBA" id="ARBA00020416"/>
    </source>
</evidence>
<dbReference type="InterPro" id="IPR003695">
    <property type="entry name" value="Ppx_GppA_N"/>
</dbReference>
<dbReference type="PANTHER" id="PTHR30005">
    <property type="entry name" value="EXOPOLYPHOSPHATASE"/>
    <property type="match status" value="1"/>
</dbReference>
<dbReference type="Pfam" id="PF21447">
    <property type="entry name" value="Ppx-GppA_III"/>
    <property type="match status" value="1"/>
</dbReference>
<dbReference type="InterPro" id="IPR043129">
    <property type="entry name" value="ATPase_NBD"/>
</dbReference>
<feature type="domain" description="Ppx/GppA phosphatase C-terminal" evidence="7">
    <location>
        <begin position="311"/>
        <end position="486"/>
    </location>
</feature>
<proteinExistence type="inferred from homology"/>
<dbReference type="InterPro" id="IPR022371">
    <property type="entry name" value="Exopolyphosphatase"/>
</dbReference>
<reference evidence="8 9" key="1">
    <citation type="submission" date="2018-06" db="EMBL/GenBank/DDBJ databases">
        <authorList>
            <consortium name="Pathogen Informatics"/>
            <person name="Doyle S."/>
        </authorList>
    </citation>
    <scope>NUCLEOTIDE SEQUENCE [LARGE SCALE GENOMIC DNA]</scope>
    <source>
        <strain evidence="8 9">NCTC10295</strain>
    </source>
</reference>
<dbReference type="Proteomes" id="UP000254651">
    <property type="component" value="Unassembled WGS sequence"/>
</dbReference>
<evidence type="ECO:0000256" key="1">
    <source>
        <dbReference type="ARBA" id="ARBA00007125"/>
    </source>
</evidence>
<dbReference type="InterPro" id="IPR050273">
    <property type="entry name" value="GppA/Ppx_hydrolase"/>
</dbReference>
<dbReference type="SUPFAM" id="SSF53067">
    <property type="entry name" value="Actin-like ATPase domain"/>
    <property type="match status" value="2"/>
</dbReference>
<dbReference type="FunFam" id="3.30.420.40:FF:000023">
    <property type="entry name" value="Guanosine-5'-triphosphate,3'-diphosphate pyrophosphatase"/>
    <property type="match status" value="1"/>
</dbReference>
<comment type="similarity">
    <text evidence="1">Belongs to the GppA/Ppx family.</text>
</comment>
<evidence type="ECO:0000256" key="2">
    <source>
        <dbReference type="ARBA" id="ARBA00012451"/>
    </source>
</evidence>
<dbReference type="GO" id="GO:0006793">
    <property type="term" value="P:phosphorus metabolic process"/>
    <property type="evidence" value="ECO:0007669"/>
    <property type="project" value="InterPro"/>
</dbReference>
<dbReference type="RefSeq" id="WP_066078794.1">
    <property type="nucleotide sequence ID" value="NZ_CP181246.1"/>
</dbReference>
<dbReference type="Gene3D" id="3.30.420.150">
    <property type="entry name" value="Exopolyphosphatase. Domain 2"/>
    <property type="match status" value="1"/>
</dbReference>